<dbReference type="Pfam" id="PF02600">
    <property type="entry name" value="DsbB"/>
    <property type="match status" value="1"/>
</dbReference>
<dbReference type="EMBL" id="BSFH01000024">
    <property type="protein sequence ID" value="GLK63872.1"/>
    <property type="molecule type" value="Genomic_DNA"/>
</dbReference>
<keyword evidence="7" id="KW-1185">Reference proteome</keyword>
<comment type="caution">
    <text evidence="6">The sequence shown here is derived from an EMBL/GenBank/DDBJ whole genome shotgun (WGS) entry which is preliminary data.</text>
</comment>
<accession>A0AAD3RTI6</accession>
<dbReference type="InterPro" id="IPR023380">
    <property type="entry name" value="DsbB-like_sf"/>
</dbReference>
<dbReference type="SUPFAM" id="SSF158442">
    <property type="entry name" value="DsbB-like"/>
    <property type="match status" value="1"/>
</dbReference>
<evidence type="ECO:0000256" key="1">
    <source>
        <dbReference type="ARBA" id="ARBA00004141"/>
    </source>
</evidence>
<evidence type="ECO:0000256" key="3">
    <source>
        <dbReference type="ARBA" id="ARBA00022989"/>
    </source>
</evidence>
<reference evidence="6" key="1">
    <citation type="journal article" date="2014" name="Int. J. Syst. Evol. Microbiol.">
        <title>Complete genome sequence of Corynebacterium casei LMG S-19264T (=DSM 44701T), isolated from a smear-ripened cheese.</title>
        <authorList>
            <consortium name="US DOE Joint Genome Institute (JGI-PGF)"/>
            <person name="Walter F."/>
            <person name="Albersmeier A."/>
            <person name="Kalinowski J."/>
            <person name="Ruckert C."/>
        </authorList>
    </citation>
    <scope>NUCLEOTIDE SEQUENCE</scope>
    <source>
        <strain evidence="6">VKM B-2222</strain>
    </source>
</reference>
<dbReference type="GO" id="GO:0016020">
    <property type="term" value="C:membrane"/>
    <property type="evidence" value="ECO:0007669"/>
    <property type="project" value="UniProtKB-SubCell"/>
</dbReference>
<dbReference type="InterPro" id="IPR003752">
    <property type="entry name" value="DiS_bond_form_DsbB/BdbC"/>
</dbReference>
<organism evidence="6 7">
    <name type="scientific">Paracoccus kondratievae</name>
    <dbReference type="NCBI Taxonomy" id="135740"/>
    <lineage>
        <taxon>Bacteria</taxon>
        <taxon>Pseudomonadati</taxon>
        <taxon>Pseudomonadota</taxon>
        <taxon>Alphaproteobacteria</taxon>
        <taxon>Rhodobacterales</taxon>
        <taxon>Paracoccaceae</taxon>
        <taxon>Paracoccus</taxon>
    </lineage>
</organism>
<evidence type="ECO:0000313" key="6">
    <source>
        <dbReference type="EMBL" id="GLK63872.1"/>
    </source>
</evidence>
<evidence type="ECO:0000256" key="2">
    <source>
        <dbReference type="ARBA" id="ARBA00022692"/>
    </source>
</evidence>
<evidence type="ECO:0000313" key="7">
    <source>
        <dbReference type="Proteomes" id="UP001143349"/>
    </source>
</evidence>
<dbReference type="GO" id="GO:0015035">
    <property type="term" value="F:protein-disulfide reductase activity"/>
    <property type="evidence" value="ECO:0007669"/>
    <property type="project" value="InterPro"/>
</dbReference>
<protein>
    <submittedName>
        <fullName evidence="6">Dihydroneopterin aldolase</fullName>
    </submittedName>
</protein>
<evidence type="ECO:0000256" key="5">
    <source>
        <dbReference type="SAM" id="Phobius"/>
    </source>
</evidence>
<keyword evidence="4 5" id="KW-0472">Membrane</keyword>
<name>A0AAD3RTI6_9RHOB</name>
<evidence type="ECO:0000256" key="4">
    <source>
        <dbReference type="ARBA" id="ARBA00023136"/>
    </source>
</evidence>
<sequence>MSEVSSKQIAVTAAAGSAALLAAALTFQMLGYAPCELCILQRWPHLVAAIVGVLIWWLGWKRWLAALGLIAALCATGFAIYHAGVELKLWLGPQHCSGGVAGLATLSTQDLLTALEAAPVVRCDEVSWSLFGISMAGWNAICSALLSALWLVSVRGRSRVKGIA</sequence>
<dbReference type="RefSeq" id="WP_010395888.1">
    <property type="nucleotide sequence ID" value="NZ_BSFH01000024.1"/>
</dbReference>
<dbReference type="AlphaFoldDB" id="A0AAD3RTI6"/>
<keyword evidence="2 5" id="KW-0812">Transmembrane</keyword>
<dbReference type="PIRSF" id="PIRSF033913">
    <property type="entry name" value="S-S_format_DsbB"/>
    <property type="match status" value="1"/>
</dbReference>
<dbReference type="Gene3D" id="1.20.1550.10">
    <property type="entry name" value="DsbB-like"/>
    <property type="match status" value="1"/>
</dbReference>
<dbReference type="InterPro" id="IPR024199">
    <property type="entry name" value="Uncharacterised_DsbB"/>
</dbReference>
<feature type="transmembrane region" description="Helical" evidence="5">
    <location>
        <begin position="128"/>
        <end position="152"/>
    </location>
</feature>
<proteinExistence type="predicted"/>
<comment type="subcellular location">
    <subcellularLocation>
        <location evidence="1">Membrane</location>
        <topology evidence="1">Multi-pass membrane protein</topology>
    </subcellularLocation>
</comment>
<dbReference type="Proteomes" id="UP001143349">
    <property type="component" value="Unassembled WGS sequence"/>
</dbReference>
<feature type="transmembrane region" description="Helical" evidence="5">
    <location>
        <begin position="40"/>
        <end position="58"/>
    </location>
</feature>
<gene>
    <name evidence="6" type="ORF">GCM10017635_13430</name>
</gene>
<keyword evidence="3 5" id="KW-1133">Transmembrane helix</keyword>
<feature type="transmembrane region" description="Helical" evidence="5">
    <location>
        <begin position="63"/>
        <end position="83"/>
    </location>
</feature>
<reference evidence="6" key="2">
    <citation type="submission" date="2023-01" db="EMBL/GenBank/DDBJ databases">
        <authorList>
            <person name="Sun Q."/>
            <person name="Evtushenko L."/>
        </authorList>
    </citation>
    <scope>NUCLEOTIDE SEQUENCE</scope>
    <source>
        <strain evidence="6">VKM B-2222</strain>
    </source>
</reference>
<dbReference type="GO" id="GO:0006457">
    <property type="term" value="P:protein folding"/>
    <property type="evidence" value="ECO:0007669"/>
    <property type="project" value="InterPro"/>
</dbReference>